<dbReference type="SUPFAM" id="SSF48498">
    <property type="entry name" value="Tetracyclin repressor-like, C-terminal domain"/>
    <property type="match status" value="1"/>
</dbReference>
<dbReference type="PROSITE" id="PS50977">
    <property type="entry name" value="HTH_TETR_2"/>
    <property type="match status" value="1"/>
</dbReference>
<evidence type="ECO:0000259" key="3">
    <source>
        <dbReference type="PROSITE" id="PS50977"/>
    </source>
</evidence>
<sequence length="213" mass="24332">MSPCMDKRVEKISSARDAIEIRILQSATQVFAESGFHGSSLAVIAERAGISKQNLLYYFANKQVLYQKVLDQILDQWLERMDFLASSDEEPEQLLRQYIHAKLRFSKEQPQASRVYAMEVISGAAVYSQQMREKILPLFKKDIATFEKWIAAGKIKAINATHLLFSIWAMTQSYADFATQMNLVLAQDSLSEQDFDDAEEFIVSMVLHRLHAS</sequence>
<keyword evidence="1 2" id="KW-0238">DNA-binding</keyword>
<dbReference type="PRINTS" id="PR00455">
    <property type="entry name" value="HTHTETR"/>
</dbReference>
<dbReference type="InterPro" id="IPR050109">
    <property type="entry name" value="HTH-type_TetR-like_transc_reg"/>
</dbReference>
<dbReference type="InterPro" id="IPR036271">
    <property type="entry name" value="Tet_transcr_reg_TetR-rel_C_sf"/>
</dbReference>
<name>A0ABS5H621_9BURK</name>
<feature type="DNA-binding region" description="H-T-H motif" evidence="2">
    <location>
        <begin position="40"/>
        <end position="59"/>
    </location>
</feature>
<dbReference type="PANTHER" id="PTHR30328">
    <property type="entry name" value="TRANSCRIPTIONAL REPRESSOR"/>
    <property type="match status" value="1"/>
</dbReference>
<reference evidence="4 5" key="1">
    <citation type="submission" date="2021-04" db="EMBL/GenBank/DDBJ databases">
        <title>novel species isolated from subtropical streams in China.</title>
        <authorList>
            <person name="Lu H."/>
        </authorList>
    </citation>
    <scope>NUCLEOTIDE SEQUENCE [LARGE SCALE GENOMIC DNA]</scope>
    <source>
        <strain evidence="4 5">FT147W</strain>
    </source>
</reference>
<keyword evidence="5" id="KW-1185">Reference proteome</keyword>
<evidence type="ECO:0000313" key="5">
    <source>
        <dbReference type="Proteomes" id="UP000682982"/>
    </source>
</evidence>
<proteinExistence type="predicted"/>
<dbReference type="Proteomes" id="UP000682982">
    <property type="component" value="Unassembled WGS sequence"/>
</dbReference>
<dbReference type="InterPro" id="IPR013573">
    <property type="entry name" value="Tscrpt_reg_YcdC_C"/>
</dbReference>
<dbReference type="PANTHER" id="PTHR30328:SF54">
    <property type="entry name" value="HTH-TYPE TRANSCRIPTIONAL REPRESSOR SCO4008"/>
    <property type="match status" value="1"/>
</dbReference>
<feature type="domain" description="HTH tetR-type" evidence="3">
    <location>
        <begin position="17"/>
        <end position="77"/>
    </location>
</feature>
<accession>A0ABS5H621</accession>
<evidence type="ECO:0000313" key="4">
    <source>
        <dbReference type="EMBL" id="MBR7794287.1"/>
    </source>
</evidence>
<dbReference type="InterPro" id="IPR009057">
    <property type="entry name" value="Homeodomain-like_sf"/>
</dbReference>
<evidence type="ECO:0000256" key="2">
    <source>
        <dbReference type="PROSITE-ProRule" id="PRU00335"/>
    </source>
</evidence>
<dbReference type="SUPFAM" id="SSF46689">
    <property type="entry name" value="Homeodomain-like"/>
    <property type="match status" value="1"/>
</dbReference>
<organism evidence="4 5">
    <name type="scientific">Undibacterium rivi</name>
    <dbReference type="NCBI Taxonomy" id="2828729"/>
    <lineage>
        <taxon>Bacteria</taxon>
        <taxon>Pseudomonadati</taxon>
        <taxon>Pseudomonadota</taxon>
        <taxon>Betaproteobacteria</taxon>
        <taxon>Burkholderiales</taxon>
        <taxon>Oxalobacteraceae</taxon>
        <taxon>Undibacterium</taxon>
    </lineage>
</organism>
<dbReference type="Pfam" id="PF08362">
    <property type="entry name" value="TetR_C_3"/>
    <property type="match status" value="1"/>
</dbReference>
<dbReference type="Gene3D" id="1.10.10.60">
    <property type="entry name" value="Homeodomain-like"/>
    <property type="match status" value="1"/>
</dbReference>
<comment type="caution">
    <text evidence="4">The sequence shown here is derived from an EMBL/GenBank/DDBJ whole genome shotgun (WGS) entry which is preliminary data.</text>
</comment>
<protein>
    <submittedName>
        <fullName evidence="4">TetR family transcriptional regulator C-terminal domain-containing protein</fullName>
    </submittedName>
</protein>
<gene>
    <name evidence="4" type="ORF">KDM87_16950</name>
</gene>
<dbReference type="InterPro" id="IPR001647">
    <property type="entry name" value="HTH_TetR"/>
</dbReference>
<dbReference type="Pfam" id="PF00440">
    <property type="entry name" value="TetR_N"/>
    <property type="match status" value="1"/>
</dbReference>
<dbReference type="Gene3D" id="1.10.357.10">
    <property type="entry name" value="Tetracycline Repressor, domain 2"/>
    <property type="match status" value="1"/>
</dbReference>
<evidence type="ECO:0000256" key="1">
    <source>
        <dbReference type="ARBA" id="ARBA00023125"/>
    </source>
</evidence>
<dbReference type="EMBL" id="JAGSPK010000007">
    <property type="protein sequence ID" value="MBR7794287.1"/>
    <property type="molecule type" value="Genomic_DNA"/>
</dbReference>